<dbReference type="Pfam" id="PF00581">
    <property type="entry name" value="Rhodanese"/>
    <property type="match status" value="2"/>
</dbReference>
<proteinExistence type="predicted"/>
<dbReference type="InParanoid" id="A0A1Y2DZP4"/>
<organism evidence="4 5">
    <name type="scientific">Leucosporidium creatinivorum</name>
    <dbReference type="NCBI Taxonomy" id="106004"/>
    <lineage>
        <taxon>Eukaryota</taxon>
        <taxon>Fungi</taxon>
        <taxon>Dikarya</taxon>
        <taxon>Basidiomycota</taxon>
        <taxon>Pucciniomycotina</taxon>
        <taxon>Microbotryomycetes</taxon>
        <taxon>Leucosporidiales</taxon>
        <taxon>Leucosporidium</taxon>
    </lineage>
</organism>
<evidence type="ECO:0000256" key="2">
    <source>
        <dbReference type="ARBA" id="ARBA00022737"/>
    </source>
</evidence>
<feature type="domain" description="Rhodanese" evidence="3">
    <location>
        <begin position="22"/>
        <end position="143"/>
    </location>
</feature>
<sequence>MSTAPALITPANLKQLLDDKDVKRHPKVLDASWFMPAEKRHGFAEFKEKRILGSAYWDVDIIATKAPEGELQLPHMLPSPERFADACSRLGIARDSHVVVYDTVGVFSSPRTAFTFKAFGHDQVSILDGGLSRWIAEGYPIDTTVPAPINPHSLEEPKQTSHGPIFSELLYSKRPRVESYFIADIEADMTEYPVPELDVQSVRSYEQVVGNSEKGAEGEIVVDARPAGRFHGTDPDPRGLRSGHIPSSLSLPFTSLLSPPSKTEPSYRTLLPPAELEKVLSEALGGKDEWEKVKKGEKGIAATCGSGMTAAVIWLAVQVAGREEAVGVYDESWTGYASRPESVVEQTK</sequence>
<comment type="caution">
    <text evidence="4">The sequence shown here is derived from an EMBL/GenBank/DDBJ whole genome shotgun (WGS) entry which is preliminary data.</text>
</comment>
<dbReference type="CDD" id="cd01448">
    <property type="entry name" value="TST_Repeat_1"/>
    <property type="match status" value="1"/>
</dbReference>
<dbReference type="PROSITE" id="PS50206">
    <property type="entry name" value="RHODANESE_3"/>
    <property type="match status" value="2"/>
</dbReference>
<dbReference type="FunCoup" id="A0A1Y2DZP4">
    <property type="interactions" value="302"/>
</dbReference>
<dbReference type="EMBL" id="MCGR01000065">
    <property type="protein sequence ID" value="ORY64762.1"/>
    <property type="molecule type" value="Genomic_DNA"/>
</dbReference>
<keyword evidence="5" id="KW-1185">Reference proteome</keyword>
<keyword evidence="2" id="KW-0677">Repeat</keyword>
<dbReference type="Gene3D" id="3.40.250.10">
    <property type="entry name" value="Rhodanese-like domain"/>
    <property type="match status" value="2"/>
</dbReference>
<gene>
    <name evidence="4" type="ORF">BCR35DRAFT_334671</name>
</gene>
<dbReference type="CDD" id="cd01449">
    <property type="entry name" value="TST_Repeat_2"/>
    <property type="match status" value="1"/>
</dbReference>
<dbReference type="SUPFAM" id="SSF52821">
    <property type="entry name" value="Rhodanese/Cell cycle control phosphatase"/>
    <property type="match status" value="2"/>
</dbReference>
<protein>
    <submittedName>
        <fullName evidence="4">Rhodanese-like domain-containing protein</fullName>
    </submittedName>
</protein>
<evidence type="ECO:0000313" key="5">
    <source>
        <dbReference type="Proteomes" id="UP000193467"/>
    </source>
</evidence>
<dbReference type="GO" id="GO:0005739">
    <property type="term" value="C:mitochondrion"/>
    <property type="evidence" value="ECO:0007669"/>
    <property type="project" value="TreeGrafter"/>
</dbReference>
<dbReference type="OrthoDB" id="270167at2759"/>
<dbReference type="AlphaFoldDB" id="A0A1Y2DZP4"/>
<dbReference type="PANTHER" id="PTHR11364">
    <property type="entry name" value="THIOSULFATE SULFERTANSFERASE"/>
    <property type="match status" value="1"/>
</dbReference>
<dbReference type="Proteomes" id="UP000193467">
    <property type="component" value="Unassembled WGS sequence"/>
</dbReference>
<feature type="domain" description="Rhodanese" evidence="3">
    <location>
        <begin position="215"/>
        <end position="345"/>
    </location>
</feature>
<dbReference type="GO" id="GO:0004792">
    <property type="term" value="F:thiosulfate-cyanide sulfurtransferase activity"/>
    <property type="evidence" value="ECO:0007669"/>
    <property type="project" value="TreeGrafter"/>
</dbReference>
<reference evidence="4 5" key="1">
    <citation type="submission" date="2016-07" db="EMBL/GenBank/DDBJ databases">
        <title>Pervasive Adenine N6-methylation of Active Genes in Fungi.</title>
        <authorList>
            <consortium name="DOE Joint Genome Institute"/>
            <person name="Mondo S.J."/>
            <person name="Dannebaum R.O."/>
            <person name="Kuo R.C."/>
            <person name="Labutti K."/>
            <person name="Haridas S."/>
            <person name="Kuo A."/>
            <person name="Salamov A."/>
            <person name="Ahrendt S.R."/>
            <person name="Lipzen A."/>
            <person name="Sullivan W."/>
            <person name="Andreopoulos W.B."/>
            <person name="Clum A."/>
            <person name="Lindquist E."/>
            <person name="Daum C."/>
            <person name="Ramamoorthy G.K."/>
            <person name="Gryganskyi A."/>
            <person name="Culley D."/>
            <person name="Magnuson J.K."/>
            <person name="James T.Y."/>
            <person name="O'Malley M.A."/>
            <person name="Stajich J.E."/>
            <person name="Spatafora J.W."/>
            <person name="Visel A."/>
            <person name="Grigoriev I.V."/>
        </authorList>
    </citation>
    <scope>NUCLEOTIDE SEQUENCE [LARGE SCALE GENOMIC DNA]</scope>
    <source>
        <strain evidence="4 5">62-1032</strain>
    </source>
</reference>
<dbReference type="InterPro" id="IPR036873">
    <property type="entry name" value="Rhodanese-like_dom_sf"/>
</dbReference>
<keyword evidence="1" id="KW-0808">Transferase</keyword>
<dbReference type="SMART" id="SM00450">
    <property type="entry name" value="RHOD"/>
    <property type="match status" value="2"/>
</dbReference>
<accession>A0A1Y2DZP4</accession>
<evidence type="ECO:0000256" key="1">
    <source>
        <dbReference type="ARBA" id="ARBA00022679"/>
    </source>
</evidence>
<dbReference type="InterPro" id="IPR001763">
    <property type="entry name" value="Rhodanese-like_dom"/>
</dbReference>
<evidence type="ECO:0000313" key="4">
    <source>
        <dbReference type="EMBL" id="ORY64762.1"/>
    </source>
</evidence>
<dbReference type="STRING" id="106004.A0A1Y2DZP4"/>
<dbReference type="PANTHER" id="PTHR11364:SF27">
    <property type="entry name" value="SULFURTRANSFERASE"/>
    <property type="match status" value="1"/>
</dbReference>
<dbReference type="InterPro" id="IPR045078">
    <property type="entry name" value="TST/MPST-like"/>
</dbReference>
<evidence type="ECO:0000259" key="3">
    <source>
        <dbReference type="PROSITE" id="PS50206"/>
    </source>
</evidence>
<name>A0A1Y2DZP4_9BASI</name>